<comment type="similarity">
    <text evidence="1">Belongs to the peptidase S9A family.</text>
</comment>
<dbReference type="Pfam" id="PF00326">
    <property type="entry name" value="Peptidase_S9"/>
    <property type="match status" value="1"/>
</dbReference>
<evidence type="ECO:0000256" key="1">
    <source>
        <dbReference type="ARBA" id="ARBA00005228"/>
    </source>
</evidence>
<dbReference type="Gene3D" id="3.40.50.1820">
    <property type="entry name" value="alpha/beta hydrolase"/>
    <property type="match status" value="1"/>
</dbReference>
<dbReference type="PANTHER" id="PTHR11757">
    <property type="entry name" value="PROTEASE FAMILY S9A OLIGOPEPTIDASE"/>
    <property type="match status" value="1"/>
</dbReference>
<dbReference type="GO" id="GO:0004252">
    <property type="term" value="F:serine-type endopeptidase activity"/>
    <property type="evidence" value="ECO:0007669"/>
    <property type="project" value="UniProtKB-EC"/>
</dbReference>
<protein>
    <submittedName>
        <fullName evidence="3">Protease 2</fullName>
        <ecNumber evidence="3">3.4.21.83</ecNumber>
    </submittedName>
</protein>
<dbReference type="EC" id="3.4.21.83" evidence="3"/>
<organism evidence="3">
    <name type="scientific">bioreactor metagenome</name>
    <dbReference type="NCBI Taxonomy" id="1076179"/>
    <lineage>
        <taxon>unclassified sequences</taxon>
        <taxon>metagenomes</taxon>
        <taxon>ecological metagenomes</taxon>
    </lineage>
</organism>
<dbReference type="AlphaFoldDB" id="A0A644WR32"/>
<evidence type="ECO:0000259" key="2">
    <source>
        <dbReference type="Pfam" id="PF00326"/>
    </source>
</evidence>
<evidence type="ECO:0000313" key="3">
    <source>
        <dbReference type="EMBL" id="MPM05981.1"/>
    </source>
</evidence>
<dbReference type="EMBL" id="VSSQ01001184">
    <property type="protein sequence ID" value="MPM05981.1"/>
    <property type="molecule type" value="Genomic_DNA"/>
</dbReference>
<feature type="domain" description="Peptidase S9 prolyl oligopeptidase catalytic" evidence="2">
    <location>
        <begin position="3"/>
        <end position="179"/>
    </location>
</feature>
<name>A0A644WR32_9ZZZZ</name>
<dbReference type="InterPro" id="IPR002470">
    <property type="entry name" value="Peptidase_S9A"/>
</dbReference>
<dbReference type="PRINTS" id="PR00862">
    <property type="entry name" value="PROLIGOPTASE"/>
</dbReference>
<dbReference type="PANTHER" id="PTHR11757:SF19">
    <property type="entry name" value="PROLYL ENDOPEPTIDASE-LIKE"/>
    <property type="match status" value="1"/>
</dbReference>
<dbReference type="InterPro" id="IPR001375">
    <property type="entry name" value="Peptidase_S9_cat"/>
</dbReference>
<dbReference type="GO" id="GO:0006508">
    <property type="term" value="P:proteolysis"/>
    <property type="evidence" value="ECO:0007669"/>
    <property type="project" value="UniProtKB-KW"/>
</dbReference>
<proteinExistence type="inferred from homology"/>
<dbReference type="SUPFAM" id="SSF53474">
    <property type="entry name" value="alpha/beta-Hydrolases"/>
    <property type="match status" value="1"/>
</dbReference>
<sequence>MLKKKNTFTDFIACAEKLIADKYTSAEKLAGMGGSAGGLLVGAVANMRPDLFNTIVAHVPFVDVINTMLDTSLPLTTQEYEEWGNPNEEEYYKYMLSYSPYDNVTAQNYPNILATGGLNDSQVGFHEPAKWVAKLRSLKTDDNIILLHTNMESGHGGATGRYDRVKETAFEWAFILNRVGIDK</sequence>
<dbReference type="InterPro" id="IPR051543">
    <property type="entry name" value="Serine_Peptidase_S9A"/>
</dbReference>
<accession>A0A644WR32</accession>
<keyword evidence="3" id="KW-0645">Protease</keyword>
<comment type="caution">
    <text evidence="3">The sequence shown here is derived from an EMBL/GenBank/DDBJ whole genome shotgun (WGS) entry which is preliminary data.</text>
</comment>
<dbReference type="InterPro" id="IPR029058">
    <property type="entry name" value="AB_hydrolase_fold"/>
</dbReference>
<reference evidence="3" key="1">
    <citation type="submission" date="2019-08" db="EMBL/GenBank/DDBJ databases">
        <authorList>
            <person name="Kucharzyk K."/>
            <person name="Murdoch R.W."/>
            <person name="Higgins S."/>
            <person name="Loffler F."/>
        </authorList>
    </citation>
    <scope>NUCLEOTIDE SEQUENCE</scope>
</reference>
<gene>
    <name evidence="3" type="primary">ptrB_2</name>
    <name evidence="3" type="ORF">SDC9_52276</name>
</gene>
<keyword evidence="3" id="KW-0378">Hydrolase</keyword>